<feature type="domain" description="PPM-type phosphatase" evidence="3">
    <location>
        <begin position="462"/>
        <end position="686"/>
    </location>
</feature>
<reference evidence="4 5" key="1">
    <citation type="submission" date="2021-06" db="EMBL/GenBank/DDBJ databases">
        <title>Complete genome of Haloferula helveola possessing various polysaccharide degrading enzymes.</title>
        <authorList>
            <person name="Takami H."/>
            <person name="Huang C."/>
            <person name="Hamasaki K."/>
        </authorList>
    </citation>
    <scope>NUCLEOTIDE SEQUENCE [LARGE SCALE GENOMIC DNA]</scope>
    <source>
        <strain evidence="4 5">CN-1</strain>
    </source>
</reference>
<organism evidence="4 5">
    <name type="scientific">Haloferula helveola</name>
    <dbReference type="NCBI Taxonomy" id="490095"/>
    <lineage>
        <taxon>Bacteria</taxon>
        <taxon>Pseudomonadati</taxon>
        <taxon>Verrucomicrobiota</taxon>
        <taxon>Verrucomicrobiia</taxon>
        <taxon>Verrucomicrobiales</taxon>
        <taxon>Verrucomicrobiaceae</taxon>
        <taxon>Haloferula</taxon>
    </lineage>
</organism>
<evidence type="ECO:0000256" key="1">
    <source>
        <dbReference type="ARBA" id="ARBA00022801"/>
    </source>
</evidence>
<dbReference type="Pfam" id="PF07228">
    <property type="entry name" value="SpoIIE"/>
    <property type="match status" value="1"/>
</dbReference>
<dbReference type="SUPFAM" id="SSF81606">
    <property type="entry name" value="PP2C-like"/>
    <property type="match status" value="1"/>
</dbReference>
<dbReference type="Proteomes" id="UP001374893">
    <property type="component" value="Chromosome"/>
</dbReference>
<dbReference type="Gene3D" id="3.60.40.10">
    <property type="entry name" value="PPM-type phosphatase domain"/>
    <property type="match status" value="1"/>
</dbReference>
<dbReference type="PANTHER" id="PTHR43156">
    <property type="entry name" value="STAGE II SPORULATION PROTEIN E-RELATED"/>
    <property type="match status" value="1"/>
</dbReference>
<name>A0ABN6HBG2_9BACT</name>
<evidence type="ECO:0000313" key="4">
    <source>
        <dbReference type="EMBL" id="BCX49824.1"/>
    </source>
</evidence>
<keyword evidence="2" id="KW-1133">Transmembrane helix</keyword>
<dbReference type="EMBL" id="AP024702">
    <property type="protein sequence ID" value="BCX49824.1"/>
    <property type="molecule type" value="Genomic_DNA"/>
</dbReference>
<dbReference type="InterPro" id="IPR036457">
    <property type="entry name" value="PPM-type-like_dom_sf"/>
</dbReference>
<evidence type="ECO:0000256" key="2">
    <source>
        <dbReference type="SAM" id="Phobius"/>
    </source>
</evidence>
<gene>
    <name evidence="4" type="ORF">HAHE_37320</name>
</gene>
<feature type="transmembrane region" description="Helical" evidence="2">
    <location>
        <begin position="326"/>
        <end position="348"/>
    </location>
</feature>
<proteinExistence type="predicted"/>
<keyword evidence="1" id="KW-0378">Hydrolase</keyword>
<sequence>MNPLKPGLRGKFIVALLVAALLPLVVGVVVLQTVGFKHMLAERGRAHGAEAHALAEDMDHMVVGEAGKLRTWISAGDAVQELAIEKSAEAEADPAEADKELVELEKAWPSLEPGDPELESVISNVAAERLVEFIETNPSTAELIVADTVGRLIAASRKTSDFDQSDEIWWKEGVRLKEGEFRADVLHFDESAGVHSIDLVFSLQGPDRQPVGVVKMVIEVSPLFATVGVGAEAEKIEVILPDGVVISRPLDRKEGSALVFDHDSMLTLLVGRCGWTTLKDTNGDLWMTGFAAIESSLEDKRHADPGGYVIFASRRSSVVAPVRAQLGWVALAAGFGVLVCGGLGYVLIDRQILRPMNLLGDAARAVADTARLHRADPLDGPPTDPEKALLNIESIRTGDEIEALAKDVGVMTSRVLRYQRELEAEVESKTSVIREDLEMAREFQTALLPSAYPESPAGSDFPLRLGFAHFYQPASTVGGDFFDLIELEDGRVGVLIADVMGHGSRSALVTAILRALVGNHGSALGNPGEFLGTLNEGLHEVIARSGQTLFVTAFLMVLDPAKSEMSWAVAGHPSPLKARRGNGRLPKPLWTSPQHQPPLGLVAGTEYVSHREELDAGDVFLLYTDGLIEAEDRSGEAFGPERLASAFDQALDGPLAAMPAQIVGTASGFRKVYQYEDDVCLVAVEARVNRSAPASHPEVLTGSASSGA</sequence>
<dbReference type="PANTHER" id="PTHR43156:SF2">
    <property type="entry name" value="STAGE II SPORULATION PROTEIN E"/>
    <property type="match status" value="1"/>
</dbReference>
<dbReference type="Gene3D" id="6.10.340.10">
    <property type="match status" value="1"/>
</dbReference>
<keyword evidence="5" id="KW-1185">Reference proteome</keyword>
<keyword evidence="2" id="KW-0812">Transmembrane</keyword>
<evidence type="ECO:0000259" key="3">
    <source>
        <dbReference type="SMART" id="SM00331"/>
    </source>
</evidence>
<dbReference type="InterPro" id="IPR052016">
    <property type="entry name" value="Bact_Sigma-Reg"/>
</dbReference>
<dbReference type="InterPro" id="IPR001932">
    <property type="entry name" value="PPM-type_phosphatase-like_dom"/>
</dbReference>
<protein>
    <recommendedName>
        <fullName evidence="3">PPM-type phosphatase domain-containing protein</fullName>
    </recommendedName>
</protein>
<dbReference type="RefSeq" id="WP_338686606.1">
    <property type="nucleotide sequence ID" value="NZ_AP024702.1"/>
</dbReference>
<dbReference type="SMART" id="SM00331">
    <property type="entry name" value="PP2C_SIG"/>
    <property type="match status" value="1"/>
</dbReference>
<accession>A0ABN6HBG2</accession>
<keyword evidence="2" id="KW-0472">Membrane</keyword>
<evidence type="ECO:0000313" key="5">
    <source>
        <dbReference type="Proteomes" id="UP001374893"/>
    </source>
</evidence>